<keyword evidence="7 14" id="KW-0418">Kinase</keyword>
<dbReference type="EC" id="2.7.13.3" evidence="3"/>
<keyword evidence="4" id="KW-0597">Phosphoprotein</keyword>
<evidence type="ECO:0000256" key="9">
    <source>
        <dbReference type="ARBA" id="ARBA00023012"/>
    </source>
</evidence>
<gene>
    <name evidence="14" type="ORF">ACFQKB_05805</name>
</gene>
<dbReference type="PRINTS" id="PR00344">
    <property type="entry name" value="BCTRLSENSOR"/>
</dbReference>
<evidence type="ECO:0000256" key="1">
    <source>
        <dbReference type="ARBA" id="ARBA00000085"/>
    </source>
</evidence>
<dbReference type="InterPro" id="IPR004358">
    <property type="entry name" value="Sig_transdc_His_kin-like_C"/>
</dbReference>
<dbReference type="CDD" id="cd06225">
    <property type="entry name" value="HAMP"/>
    <property type="match status" value="1"/>
</dbReference>
<dbReference type="Pfam" id="PF00512">
    <property type="entry name" value="HisKA"/>
    <property type="match status" value="1"/>
</dbReference>
<evidence type="ECO:0000256" key="8">
    <source>
        <dbReference type="ARBA" id="ARBA00022989"/>
    </source>
</evidence>
<proteinExistence type="predicted"/>
<dbReference type="InterPro" id="IPR005467">
    <property type="entry name" value="His_kinase_dom"/>
</dbReference>
<dbReference type="EMBL" id="JBHSXS010000002">
    <property type="protein sequence ID" value="MFC6879276.1"/>
    <property type="molecule type" value="Genomic_DNA"/>
</dbReference>
<dbReference type="SUPFAM" id="SSF55874">
    <property type="entry name" value="ATPase domain of HSP90 chaperone/DNA topoisomerase II/histidine kinase"/>
    <property type="match status" value="1"/>
</dbReference>
<organism evidence="14 15">
    <name type="scientific">Actinomadura yumaensis</name>
    <dbReference type="NCBI Taxonomy" id="111807"/>
    <lineage>
        <taxon>Bacteria</taxon>
        <taxon>Bacillati</taxon>
        <taxon>Actinomycetota</taxon>
        <taxon>Actinomycetes</taxon>
        <taxon>Streptosporangiales</taxon>
        <taxon>Thermomonosporaceae</taxon>
        <taxon>Actinomadura</taxon>
    </lineage>
</organism>
<dbReference type="PANTHER" id="PTHR45436">
    <property type="entry name" value="SENSOR HISTIDINE KINASE YKOH"/>
    <property type="match status" value="1"/>
</dbReference>
<sequence length="491" mass="51791">MTLRRRLVLIVLVLLTLGFVTAGASTVAALLDWKTTTDDRLMTQVGREAAAIVSARAGRGQGLTLPPESGDLRRLWRAGAGHGGFPSFLQIRGPDGAAVQTLAFAETPPVPAAVRAGRPSEGNPDGERFSRIETRVAGDGDRSEGPFGGQAPDWRVRAALLPDGQGTLVMAMRTTEQDELLGRTLGTLVTVTVAVLGGVGLLAWWAIRSALRPLDEIAETAAAIGGGDLARRVDVPGPRTEVGRLSTALNGMLAQIEAAFREREASENRLRRFIADASHELRTPVATMRGYAELFRRGAADRPGDLAKAMRRIESEAERMGLLVDEMLLLARLDQGRPLERRPVDLAVLAADAVADAGAVEPGRPLTLDAAEPVIVSGDAERLRQVLANLLANVRRHTPAGTPAAVRAALDGDRAVIEVADQGPGLTEEQRAKVFERFYRADAARSRDHGGAGLGLSIVAAVAQAHGGTATVRSAPGEGAVFTVTLPTAPT</sequence>
<dbReference type="PANTHER" id="PTHR45436:SF5">
    <property type="entry name" value="SENSOR HISTIDINE KINASE TRCS"/>
    <property type="match status" value="1"/>
</dbReference>
<dbReference type="InterPro" id="IPR003660">
    <property type="entry name" value="HAMP_dom"/>
</dbReference>
<evidence type="ECO:0000256" key="4">
    <source>
        <dbReference type="ARBA" id="ARBA00022553"/>
    </source>
</evidence>
<dbReference type="Gene3D" id="6.10.340.10">
    <property type="match status" value="1"/>
</dbReference>
<comment type="subcellular location">
    <subcellularLocation>
        <location evidence="2">Cell membrane</location>
    </subcellularLocation>
</comment>
<dbReference type="SUPFAM" id="SSF158472">
    <property type="entry name" value="HAMP domain-like"/>
    <property type="match status" value="1"/>
</dbReference>
<name>A0ABW2CFC4_9ACTN</name>
<feature type="domain" description="Histidine kinase" evidence="12">
    <location>
        <begin position="276"/>
        <end position="490"/>
    </location>
</feature>
<dbReference type="SMART" id="SM00387">
    <property type="entry name" value="HATPase_c"/>
    <property type="match status" value="1"/>
</dbReference>
<keyword evidence="8 11" id="KW-1133">Transmembrane helix</keyword>
<keyword evidence="15" id="KW-1185">Reference proteome</keyword>
<dbReference type="PROSITE" id="PS50885">
    <property type="entry name" value="HAMP"/>
    <property type="match status" value="1"/>
</dbReference>
<dbReference type="InterPro" id="IPR050428">
    <property type="entry name" value="TCS_sensor_his_kinase"/>
</dbReference>
<dbReference type="SMART" id="SM00304">
    <property type="entry name" value="HAMP"/>
    <property type="match status" value="1"/>
</dbReference>
<feature type="domain" description="HAMP" evidence="13">
    <location>
        <begin position="208"/>
        <end position="261"/>
    </location>
</feature>
<accession>A0ABW2CFC4</accession>
<dbReference type="Gene3D" id="1.10.287.130">
    <property type="match status" value="1"/>
</dbReference>
<dbReference type="SMART" id="SM00388">
    <property type="entry name" value="HisKA"/>
    <property type="match status" value="1"/>
</dbReference>
<dbReference type="Pfam" id="PF02518">
    <property type="entry name" value="HATPase_c"/>
    <property type="match status" value="1"/>
</dbReference>
<reference evidence="15" key="1">
    <citation type="journal article" date="2019" name="Int. J. Syst. Evol. Microbiol.">
        <title>The Global Catalogue of Microorganisms (GCM) 10K type strain sequencing project: providing services to taxonomists for standard genome sequencing and annotation.</title>
        <authorList>
            <consortium name="The Broad Institute Genomics Platform"/>
            <consortium name="The Broad Institute Genome Sequencing Center for Infectious Disease"/>
            <person name="Wu L."/>
            <person name="Ma J."/>
        </authorList>
    </citation>
    <scope>NUCLEOTIDE SEQUENCE [LARGE SCALE GENOMIC DNA]</scope>
    <source>
        <strain evidence="15">JCM 3369</strain>
    </source>
</reference>
<keyword evidence="10 11" id="KW-0472">Membrane</keyword>
<dbReference type="InterPro" id="IPR036097">
    <property type="entry name" value="HisK_dim/P_sf"/>
</dbReference>
<evidence type="ECO:0000256" key="11">
    <source>
        <dbReference type="SAM" id="Phobius"/>
    </source>
</evidence>
<evidence type="ECO:0000313" key="14">
    <source>
        <dbReference type="EMBL" id="MFC6879276.1"/>
    </source>
</evidence>
<dbReference type="InterPro" id="IPR003661">
    <property type="entry name" value="HisK_dim/P_dom"/>
</dbReference>
<dbReference type="InterPro" id="IPR003594">
    <property type="entry name" value="HATPase_dom"/>
</dbReference>
<dbReference type="CDD" id="cd00082">
    <property type="entry name" value="HisKA"/>
    <property type="match status" value="1"/>
</dbReference>
<dbReference type="Gene3D" id="3.30.565.10">
    <property type="entry name" value="Histidine kinase-like ATPase, C-terminal domain"/>
    <property type="match status" value="1"/>
</dbReference>
<evidence type="ECO:0000259" key="13">
    <source>
        <dbReference type="PROSITE" id="PS50885"/>
    </source>
</evidence>
<keyword evidence="5" id="KW-0808">Transferase</keyword>
<evidence type="ECO:0000256" key="7">
    <source>
        <dbReference type="ARBA" id="ARBA00022777"/>
    </source>
</evidence>
<evidence type="ECO:0000256" key="5">
    <source>
        <dbReference type="ARBA" id="ARBA00022679"/>
    </source>
</evidence>
<dbReference type="InterPro" id="IPR036890">
    <property type="entry name" value="HATPase_C_sf"/>
</dbReference>
<comment type="catalytic activity">
    <reaction evidence="1">
        <text>ATP + protein L-histidine = ADP + protein N-phospho-L-histidine.</text>
        <dbReference type="EC" id="2.7.13.3"/>
    </reaction>
</comment>
<dbReference type="PROSITE" id="PS50109">
    <property type="entry name" value="HIS_KIN"/>
    <property type="match status" value="1"/>
</dbReference>
<feature type="transmembrane region" description="Helical" evidence="11">
    <location>
        <begin position="185"/>
        <end position="207"/>
    </location>
</feature>
<evidence type="ECO:0000259" key="12">
    <source>
        <dbReference type="PROSITE" id="PS50109"/>
    </source>
</evidence>
<evidence type="ECO:0000256" key="2">
    <source>
        <dbReference type="ARBA" id="ARBA00004236"/>
    </source>
</evidence>
<dbReference type="CDD" id="cd00075">
    <property type="entry name" value="HATPase"/>
    <property type="match status" value="1"/>
</dbReference>
<dbReference type="Proteomes" id="UP001596380">
    <property type="component" value="Unassembled WGS sequence"/>
</dbReference>
<evidence type="ECO:0000256" key="10">
    <source>
        <dbReference type="ARBA" id="ARBA00023136"/>
    </source>
</evidence>
<protein>
    <recommendedName>
        <fullName evidence="3">histidine kinase</fullName>
        <ecNumber evidence="3">2.7.13.3</ecNumber>
    </recommendedName>
</protein>
<evidence type="ECO:0000256" key="6">
    <source>
        <dbReference type="ARBA" id="ARBA00022692"/>
    </source>
</evidence>
<keyword evidence="9" id="KW-0902">Two-component regulatory system</keyword>
<evidence type="ECO:0000313" key="15">
    <source>
        <dbReference type="Proteomes" id="UP001596380"/>
    </source>
</evidence>
<dbReference type="RefSeq" id="WP_206681371.1">
    <property type="nucleotide sequence ID" value="NZ_JBHSXS010000002.1"/>
</dbReference>
<dbReference type="Pfam" id="PF00672">
    <property type="entry name" value="HAMP"/>
    <property type="match status" value="1"/>
</dbReference>
<dbReference type="SUPFAM" id="SSF47384">
    <property type="entry name" value="Homodimeric domain of signal transducing histidine kinase"/>
    <property type="match status" value="1"/>
</dbReference>
<dbReference type="GO" id="GO:0016301">
    <property type="term" value="F:kinase activity"/>
    <property type="evidence" value="ECO:0007669"/>
    <property type="project" value="UniProtKB-KW"/>
</dbReference>
<evidence type="ECO:0000256" key="3">
    <source>
        <dbReference type="ARBA" id="ARBA00012438"/>
    </source>
</evidence>
<comment type="caution">
    <text evidence="14">The sequence shown here is derived from an EMBL/GenBank/DDBJ whole genome shotgun (WGS) entry which is preliminary data.</text>
</comment>
<keyword evidence="6 11" id="KW-0812">Transmembrane</keyword>